<reference evidence="1 2" key="1">
    <citation type="submission" date="2021-06" db="EMBL/GenBank/DDBJ databases">
        <authorList>
            <person name="Palmer J.M."/>
        </authorList>
    </citation>
    <scope>NUCLEOTIDE SEQUENCE [LARGE SCALE GENOMIC DNA]</scope>
    <source>
        <strain evidence="1 2">GA_2019</strain>
        <tissue evidence="1">Muscle</tissue>
    </source>
</reference>
<dbReference type="EMBL" id="JAHRIO010083550">
    <property type="protein sequence ID" value="MEQ2186321.1"/>
    <property type="molecule type" value="Genomic_DNA"/>
</dbReference>
<dbReference type="Proteomes" id="UP001476798">
    <property type="component" value="Unassembled WGS sequence"/>
</dbReference>
<organism evidence="1 2">
    <name type="scientific">Goodea atripinnis</name>
    <dbReference type="NCBI Taxonomy" id="208336"/>
    <lineage>
        <taxon>Eukaryota</taxon>
        <taxon>Metazoa</taxon>
        <taxon>Chordata</taxon>
        <taxon>Craniata</taxon>
        <taxon>Vertebrata</taxon>
        <taxon>Euteleostomi</taxon>
        <taxon>Actinopterygii</taxon>
        <taxon>Neopterygii</taxon>
        <taxon>Teleostei</taxon>
        <taxon>Neoteleostei</taxon>
        <taxon>Acanthomorphata</taxon>
        <taxon>Ovalentaria</taxon>
        <taxon>Atherinomorphae</taxon>
        <taxon>Cyprinodontiformes</taxon>
        <taxon>Goodeidae</taxon>
        <taxon>Goodea</taxon>
    </lineage>
</organism>
<gene>
    <name evidence="1" type="ORF">GOODEAATRI_027420</name>
</gene>
<evidence type="ECO:0000313" key="2">
    <source>
        <dbReference type="Proteomes" id="UP001476798"/>
    </source>
</evidence>
<name>A0ABV0PSG8_9TELE</name>
<evidence type="ECO:0000313" key="1">
    <source>
        <dbReference type="EMBL" id="MEQ2186321.1"/>
    </source>
</evidence>
<proteinExistence type="predicted"/>
<feature type="non-terminal residue" evidence="1">
    <location>
        <position position="1"/>
    </location>
</feature>
<comment type="caution">
    <text evidence="1">The sequence shown here is derived from an EMBL/GenBank/DDBJ whole genome shotgun (WGS) entry which is preliminary data.</text>
</comment>
<sequence>SRHVVKLKLVRSSALNLNDTTVQEDILKQLMQKLVDQEGKENFKVSWKKQSDGNVFYTEKKKDEI</sequence>
<protein>
    <submittedName>
        <fullName evidence="1">Uncharacterized protein</fullName>
    </submittedName>
</protein>
<accession>A0ABV0PSG8</accession>
<keyword evidence="2" id="KW-1185">Reference proteome</keyword>